<proteinExistence type="predicted"/>
<feature type="region of interest" description="Disordered" evidence="1">
    <location>
        <begin position="189"/>
        <end position="251"/>
    </location>
</feature>
<dbReference type="WBParaSite" id="PSAMB.scaffold551size62451.g6997.t1">
    <property type="protein sequence ID" value="PSAMB.scaffold551size62451.g6997.t1"/>
    <property type="gene ID" value="PSAMB.scaffold551size62451.g6997"/>
</dbReference>
<organism evidence="2 3">
    <name type="scientific">Plectus sambesii</name>
    <dbReference type="NCBI Taxonomy" id="2011161"/>
    <lineage>
        <taxon>Eukaryota</taxon>
        <taxon>Metazoa</taxon>
        <taxon>Ecdysozoa</taxon>
        <taxon>Nematoda</taxon>
        <taxon>Chromadorea</taxon>
        <taxon>Plectida</taxon>
        <taxon>Plectina</taxon>
        <taxon>Plectoidea</taxon>
        <taxon>Plectidae</taxon>
        <taxon>Plectus</taxon>
    </lineage>
</organism>
<dbReference type="Proteomes" id="UP000887566">
    <property type="component" value="Unplaced"/>
</dbReference>
<sequence length="504" mass="56437">MAKEANAIENAERELKYHEFRMKQEWRKVENRIALMDLRLERAKEVRDQYIDYLQVKYPQWKPNFKTFQRQVTFVQPTAKNLIQELATAKYHFVDEKPALNLAQALQTSKLAPKSQIPSSNSILLKSDLDVMKRRLNEISNDLQSLRESRLALSRTDISMQSRDRIHLPTRDDEFLQRTSPAAAAAFESSFENRNRSMSQPPPARLAEATNRADSKIIHRETADLLDQSKVGGNDVPLTQAEDESDEEPTRLIRSERFQQELQEVKELLSKERQLIQPTSDDKAPASTVETAAPRRARFDFSSNSSETVPAAVVQEQNVHEPAVNKDKEIAPQIGNRAAVEKAPIAPAPQAPQALQAPAPEPASVPVFAQLIIPQSNPVKSEAPSASYQQMLGLISYTADTKDESSETDSLEERLAIGKRKTVARPQPAVQEQKITPTVSENSQPKSEKKPADEFLAKLFPDRKANVATSVQTRKILFSGNSSSDESVDLKVKGGNDSDSDFFG</sequence>
<reference evidence="3" key="1">
    <citation type="submission" date="2022-11" db="UniProtKB">
        <authorList>
            <consortium name="WormBaseParasite"/>
        </authorList>
    </citation>
    <scope>IDENTIFICATION</scope>
</reference>
<feature type="region of interest" description="Disordered" evidence="1">
    <location>
        <begin position="400"/>
        <end position="453"/>
    </location>
</feature>
<accession>A0A914WWN4</accession>
<feature type="compositionally biased region" description="Basic and acidic residues" evidence="1">
    <location>
        <begin position="211"/>
        <end position="223"/>
    </location>
</feature>
<evidence type="ECO:0000256" key="1">
    <source>
        <dbReference type="SAM" id="MobiDB-lite"/>
    </source>
</evidence>
<protein>
    <submittedName>
        <fullName evidence="3">Uncharacterized protein</fullName>
    </submittedName>
</protein>
<evidence type="ECO:0000313" key="3">
    <source>
        <dbReference type="WBParaSite" id="PSAMB.scaffold551size62451.g6997.t1"/>
    </source>
</evidence>
<keyword evidence="2" id="KW-1185">Reference proteome</keyword>
<dbReference type="AlphaFoldDB" id="A0A914WWN4"/>
<evidence type="ECO:0000313" key="2">
    <source>
        <dbReference type="Proteomes" id="UP000887566"/>
    </source>
</evidence>
<name>A0A914WWN4_9BILA</name>
<feature type="region of interest" description="Disordered" evidence="1">
    <location>
        <begin position="478"/>
        <end position="504"/>
    </location>
</feature>
<feature type="compositionally biased region" description="Basic and acidic residues" evidence="1">
    <location>
        <begin position="400"/>
        <end position="416"/>
    </location>
</feature>
<feature type="compositionally biased region" description="Polar residues" evidence="1">
    <location>
        <begin position="433"/>
        <end position="445"/>
    </location>
</feature>